<dbReference type="Pfam" id="PF11951">
    <property type="entry name" value="Fungal_trans_2"/>
    <property type="match status" value="1"/>
</dbReference>
<evidence type="ECO:0000313" key="3">
    <source>
        <dbReference type="Proteomes" id="UP000007115"/>
    </source>
</evidence>
<dbReference type="PANTHER" id="PTHR37540:SF5">
    <property type="entry name" value="TRANSCRIPTION FACTOR DOMAIN-CONTAINING PROTEIN"/>
    <property type="match status" value="1"/>
</dbReference>
<dbReference type="AlphaFoldDB" id="G9MST2"/>
<comment type="caution">
    <text evidence="2">The sequence shown here is derived from an EMBL/GenBank/DDBJ whole genome shotgun (WGS) entry which is preliminary data.</text>
</comment>
<dbReference type="InterPro" id="IPR021858">
    <property type="entry name" value="Fun_TF"/>
</dbReference>
<dbReference type="STRING" id="413071.G9MST2"/>
<dbReference type="InParanoid" id="G9MST2"/>
<evidence type="ECO:0000256" key="1">
    <source>
        <dbReference type="ARBA" id="ARBA00023242"/>
    </source>
</evidence>
<dbReference type="PANTHER" id="PTHR37540">
    <property type="entry name" value="TRANSCRIPTION FACTOR (ACR-2), PUTATIVE-RELATED-RELATED"/>
    <property type="match status" value="1"/>
</dbReference>
<organism evidence="2 3">
    <name type="scientific">Hypocrea virens (strain Gv29-8 / FGSC 10586)</name>
    <name type="common">Gliocladium virens</name>
    <name type="synonym">Trichoderma virens</name>
    <dbReference type="NCBI Taxonomy" id="413071"/>
    <lineage>
        <taxon>Eukaryota</taxon>
        <taxon>Fungi</taxon>
        <taxon>Dikarya</taxon>
        <taxon>Ascomycota</taxon>
        <taxon>Pezizomycotina</taxon>
        <taxon>Sordariomycetes</taxon>
        <taxon>Hypocreomycetidae</taxon>
        <taxon>Hypocreales</taxon>
        <taxon>Hypocreaceae</taxon>
        <taxon>Trichoderma</taxon>
    </lineage>
</organism>
<evidence type="ECO:0008006" key="4">
    <source>
        <dbReference type="Google" id="ProtNLM"/>
    </source>
</evidence>
<name>G9MST2_HYPVG</name>
<dbReference type="RefSeq" id="XP_013957231.1">
    <property type="nucleotide sequence ID" value="XM_014101756.1"/>
</dbReference>
<dbReference type="eggNOG" id="ENOG502SRGH">
    <property type="taxonomic scope" value="Eukaryota"/>
</dbReference>
<dbReference type="Proteomes" id="UP000007115">
    <property type="component" value="Unassembled WGS sequence"/>
</dbReference>
<reference evidence="2 3" key="1">
    <citation type="journal article" date="2011" name="Genome Biol.">
        <title>Comparative genome sequence analysis underscores mycoparasitism as the ancestral life style of Trichoderma.</title>
        <authorList>
            <person name="Kubicek C.P."/>
            <person name="Herrera-Estrella A."/>
            <person name="Seidl-Seiboth V."/>
            <person name="Martinez D.A."/>
            <person name="Druzhinina I.S."/>
            <person name="Thon M."/>
            <person name="Zeilinger S."/>
            <person name="Casas-Flores S."/>
            <person name="Horwitz B.A."/>
            <person name="Mukherjee P.K."/>
            <person name="Mukherjee M."/>
            <person name="Kredics L."/>
            <person name="Alcaraz L.D."/>
            <person name="Aerts A."/>
            <person name="Antal Z."/>
            <person name="Atanasova L."/>
            <person name="Cervantes-Badillo M.G."/>
            <person name="Challacombe J."/>
            <person name="Chertkov O."/>
            <person name="McCluskey K."/>
            <person name="Coulpier F."/>
            <person name="Deshpande N."/>
            <person name="von Doehren H."/>
            <person name="Ebbole D.J."/>
            <person name="Esquivel-Naranjo E.U."/>
            <person name="Fekete E."/>
            <person name="Flipphi M."/>
            <person name="Glaser F."/>
            <person name="Gomez-Rodriguez E.Y."/>
            <person name="Gruber S."/>
            <person name="Han C."/>
            <person name="Henrissat B."/>
            <person name="Hermosa R."/>
            <person name="Hernandez-Onate M."/>
            <person name="Karaffa L."/>
            <person name="Kosti I."/>
            <person name="Le Crom S."/>
            <person name="Lindquist E."/>
            <person name="Lucas S."/>
            <person name="Luebeck M."/>
            <person name="Luebeck P.S."/>
            <person name="Margeot A."/>
            <person name="Metz B."/>
            <person name="Misra M."/>
            <person name="Nevalainen H."/>
            <person name="Omann M."/>
            <person name="Packer N."/>
            <person name="Perrone G."/>
            <person name="Uresti-Rivera E.E."/>
            <person name="Salamov A."/>
            <person name="Schmoll M."/>
            <person name="Seiboth B."/>
            <person name="Shapiro H."/>
            <person name="Sukno S."/>
            <person name="Tamayo-Ramos J.A."/>
            <person name="Tisch D."/>
            <person name="Wiest A."/>
            <person name="Wilkinson H.H."/>
            <person name="Zhang M."/>
            <person name="Coutinho P.M."/>
            <person name="Kenerley C.M."/>
            <person name="Monte E."/>
            <person name="Baker S.E."/>
            <person name="Grigoriev I.V."/>
        </authorList>
    </citation>
    <scope>NUCLEOTIDE SEQUENCE [LARGE SCALE GENOMIC DNA]</scope>
    <source>
        <strain evidence="3">Gv29-8 / FGSC 10586</strain>
    </source>
</reference>
<evidence type="ECO:0000313" key="2">
    <source>
        <dbReference type="EMBL" id="EHK23031.1"/>
    </source>
</evidence>
<dbReference type="VEuPathDB" id="FungiDB:TRIVIDRAFT_60150"/>
<dbReference type="EMBL" id="ABDF02000006">
    <property type="protein sequence ID" value="EHK23031.1"/>
    <property type="molecule type" value="Genomic_DNA"/>
</dbReference>
<dbReference type="OrthoDB" id="5620at2759"/>
<dbReference type="HOGENOM" id="CLU_067182_1_0_1"/>
<accession>G9MST2</accession>
<sequence>MRPSNVRSLAETPFINVTYPETGERSSQRRVIHSYAARKAHARVRVARVKAYQISNAIESQKEQLYRLQKDDQSIRKPPLPELGVGLEHGTAVVAMPKSGLGGLDSGRGDPFMSFVRPFTSMEHFLLDQFPGSGFVDSMIDEWIRLGLSDLGFLSGIFLTASRYLSVFHQPHQPHHHQLFTEHATQYKLVCLKTLNEAISSSTLQGPFSDPVIAETMILALDEISLGDFETSRRHMKGALRMVELNGGPQTLGLNGFLEMVLHKFINQVSYHEYGVYHLLYFL</sequence>
<dbReference type="GeneID" id="25796033"/>
<protein>
    <recommendedName>
        <fullName evidence="4">Transcription factor domain-containing protein</fullName>
    </recommendedName>
</protein>
<keyword evidence="1" id="KW-0539">Nucleus</keyword>
<keyword evidence="3" id="KW-1185">Reference proteome</keyword>
<gene>
    <name evidence="2" type="ORF">TRIVIDRAFT_60150</name>
</gene>
<proteinExistence type="predicted"/>
<dbReference type="OMA" id="RTIQYQA"/>